<proteinExistence type="predicted"/>
<evidence type="ECO:0000313" key="2">
    <source>
        <dbReference type="Proteomes" id="UP000298381"/>
    </source>
</evidence>
<dbReference type="EMBL" id="SRIB01000001">
    <property type="protein sequence ID" value="TFZ41667.1"/>
    <property type="molecule type" value="Genomic_DNA"/>
</dbReference>
<dbReference type="RefSeq" id="WP_135269823.1">
    <property type="nucleotide sequence ID" value="NZ_SRIB01000001.1"/>
</dbReference>
<keyword evidence="2" id="KW-1185">Reference proteome</keyword>
<name>A0A4Z0D9W1_9FIRM</name>
<comment type="caution">
    <text evidence="1">The sequence shown here is derived from an EMBL/GenBank/DDBJ whole genome shotgun (WGS) entry which is preliminary data.</text>
</comment>
<organism evidence="1 2">
    <name type="scientific">Soehngenia longivitae</name>
    <dbReference type="NCBI Taxonomy" id="2562294"/>
    <lineage>
        <taxon>Bacteria</taxon>
        <taxon>Bacillati</taxon>
        <taxon>Bacillota</taxon>
        <taxon>Tissierellia</taxon>
        <taxon>Tissierellales</taxon>
        <taxon>Tissierellaceae</taxon>
        <taxon>Soehngenia</taxon>
    </lineage>
</organism>
<gene>
    <name evidence="1" type="ORF">E4100_00595</name>
</gene>
<accession>A0A4Z0D9W1</accession>
<reference evidence="1 2" key="1">
    <citation type="submission" date="2019-03" db="EMBL/GenBank/DDBJ databases">
        <title>Draft genome sequence data and analysis of a Fermenting Bacterium, Soehngenia longevitae strain 1933PT, isolated from petroleum reservoir in Azerbaijan.</title>
        <authorList>
            <person name="Grouzdev D.S."/>
            <person name="Bidzhieva S.K."/>
            <person name="Sokolova D.S."/>
            <person name="Tourova T.P."/>
            <person name="Poltaraus A.B."/>
            <person name="Nazina T.N."/>
        </authorList>
    </citation>
    <scope>NUCLEOTIDE SEQUENCE [LARGE SCALE GENOMIC DNA]</scope>
    <source>
        <strain evidence="1 2">1933P</strain>
    </source>
</reference>
<dbReference type="OrthoDB" id="9801392at2"/>
<sequence>MTYEEYEKLCKLQQAKNYEYLDIFEKDLMASGLSQKTIKKHLNNVDFYINTYLLREEPLEMAAGCSDMIDIFLGYFFIRKCMWSTPGTIKTTAASIKKFYKCMNEHGYISKDRYEDLCDIIKVNMEIWQDDCETFNNYY</sequence>
<protein>
    <submittedName>
        <fullName evidence="1">Recombinase</fullName>
    </submittedName>
</protein>
<evidence type="ECO:0000313" key="1">
    <source>
        <dbReference type="EMBL" id="TFZ41667.1"/>
    </source>
</evidence>
<dbReference type="Proteomes" id="UP000298381">
    <property type="component" value="Unassembled WGS sequence"/>
</dbReference>
<dbReference type="AlphaFoldDB" id="A0A4Z0D9W1"/>